<dbReference type="RefSeq" id="WP_006985810.1">
    <property type="nucleotide sequence ID" value="NZ_JH417935.1"/>
</dbReference>
<dbReference type="HOGENOM" id="CLU_1583541_0_0_6"/>
<accession>G9ZGA7</accession>
<evidence type="ECO:0000313" key="1">
    <source>
        <dbReference type="EMBL" id="EHM53283.1"/>
    </source>
</evidence>
<evidence type="ECO:0000313" key="2">
    <source>
        <dbReference type="Proteomes" id="UP000004750"/>
    </source>
</evidence>
<comment type="caution">
    <text evidence="1">The sequence shown here is derived from an EMBL/GenBank/DDBJ whole genome shotgun (WGS) entry which is preliminary data.</text>
</comment>
<organism evidence="1 2">
    <name type="scientific">Cardiobacterium valvarum F0432</name>
    <dbReference type="NCBI Taxonomy" id="797473"/>
    <lineage>
        <taxon>Bacteria</taxon>
        <taxon>Pseudomonadati</taxon>
        <taxon>Pseudomonadota</taxon>
        <taxon>Gammaproteobacteria</taxon>
        <taxon>Cardiobacteriales</taxon>
        <taxon>Cardiobacteriaceae</taxon>
        <taxon>Cardiobacterium</taxon>
    </lineage>
</organism>
<proteinExistence type="predicted"/>
<dbReference type="EMBL" id="AGCM01000105">
    <property type="protein sequence ID" value="EHM53283.1"/>
    <property type="molecule type" value="Genomic_DNA"/>
</dbReference>
<reference evidence="1 2" key="1">
    <citation type="submission" date="2011-08" db="EMBL/GenBank/DDBJ databases">
        <authorList>
            <person name="Weinstock G."/>
            <person name="Sodergren E."/>
            <person name="Clifton S."/>
            <person name="Fulton L."/>
            <person name="Fulton B."/>
            <person name="Courtney L."/>
            <person name="Fronick C."/>
            <person name="Harrison M."/>
            <person name="Strong C."/>
            <person name="Farmer C."/>
            <person name="Delahaunty K."/>
            <person name="Markovic C."/>
            <person name="Hall O."/>
            <person name="Minx P."/>
            <person name="Tomlinson C."/>
            <person name="Mitreva M."/>
            <person name="Hou S."/>
            <person name="Chen J."/>
            <person name="Wollam A."/>
            <person name="Pepin K.H."/>
            <person name="Johnson M."/>
            <person name="Bhonagiri V."/>
            <person name="Zhang X."/>
            <person name="Suruliraj S."/>
            <person name="Warren W."/>
            <person name="Chinwalla A."/>
            <person name="Mardis E.R."/>
            <person name="Wilson R.K."/>
        </authorList>
    </citation>
    <scope>NUCLEOTIDE SEQUENCE [LARGE SCALE GENOMIC DNA]</scope>
    <source>
        <strain evidence="1 2">F0432</strain>
    </source>
</reference>
<gene>
    <name evidence="1" type="ORF">HMPREF9080_01810</name>
</gene>
<dbReference type="AlphaFoldDB" id="G9ZGA7"/>
<name>G9ZGA7_9GAMM</name>
<protein>
    <submittedName>
        <fullName evidence="1">Uncharacterized protein</fullName>
    </submittedName>
</protein>
<sequence>MTNLLSLPESDLEQLAPQCREAVDALQPAITRLLAHYQDWFDCNNIEEEDRPEKELAAFIRNFDLKYPTVRSVRRLKIALRAVIAGLGCFCYRTVAINDQGKVMETWQPLSETFREFRARHRKLGHRLQQNGSLEDPYPPVDMINSWVDRELGDAGQSVFTESGESAC</sequence>
<dbReference type="Proteomes" id="UP000004750">
    <property type="component" value="Unassembled WGS sequence"/>
</dbReference>